<dbReference type="Proteomes" id="UP001303115">
    <property type="component" value="Unassembled WGS sequence"/>
</dbReference>
<evidence type="ECO:0000259" key="1">
    <source>
        <dbReference type="Pfam" id="PF17111"/>
    </source>
</evidence>
<dbReference type="Pfam" id="PF17111">
    <property type="entry name" value="PigL_N"/>
    <property type="match status" value="1"/>
</dbReference>
<keyword evidence="3" id="KW-1185">Reference proteome</keyword>
<dbReference type="AlphaFoldDB" id="A0AAN6PA60"/>
<dbReference type="EMBL" id="MU854472">
    <property type="protein sequence ID" value="KAK4034599.1"/>
    <property type="molecule type" value="Genomic_DNA"/>
</dbReference>
<name>A0AAN6PA60_9PEZI</name>
<gene>
    <name evidence="2" type="ORF">C8A01DRAFT_18625</name>
</gene>
<organism evidence="2 3">
    <name type="scientific">Parachaetomium inaequale</name>
    <dbReference type="NCBI Taxonomy" id="2588326"/>
    <lineage>
        <taxon>Eukaryota</taxon>
        <taxon>Fungi</taxon>
        <taxon>Dikarya</taxon>
        <taxon>Ascomycota</taxon>
        <taxon>Pezizomycotina</taxon>
        <taxon>Sordariomycetes</taxon>
        <taxon>Sordariomycetidae</taxon>
        <taxon>Sordariales</taxon>
        <taxon>Chaetomiaceae</taxon>
        <taxon>Parachaetomium</taxon>
    </lineage>
</organism>
<accession>A0AAN6PA60</accession>
<reference evidence="3" key="1">
    <citation type="journal article" date="2023" name="Mol. Phylogenet. Evol.">
        <title>Genome-scale phylogeny and comparative genomics of the fungal order Sordariales.</title>
        <authorList>
            <person name="Hensen N."/>
            <person name="Bonometti L."/>
            <person name="Westerberg I."/>
            <person name="Brannstrom I.O."/>
            <person name="Guillou S."/>
            <person name="Cros-Aarteil S."/>
            <person name="Calhoun S."/>
            <person name="Haridas S."/>
            <person name="Kuo A."/>
            <person name="Mondo S."/>
            <person name="Pangilinan J."/>
            <person name="Riley R."/>
            <person name="LaButti K."/>
            <person name="Andreopoulos B."/>
            <person name="Lipzen A."/>
            <person name="Chen C."/>
            <person name="Yan M."/>
            <person name="Daum C."/>
            <person name="Ng V."/>
            <person name="Clum A."/>
            <person name="Steindorff A."/>
            <person name="Ohm R.A."/>
            <person name="Martin F."/>
            <person name="Silar P."/>
            <person name="Natvig D.O."/>
            <person name="Lalanne C."/>
            <person name="Gautier V."/>
            <person name="Ament-Velasquez S.L."/>
            <person name="Kruys A."/>
            <person name="Hutchinson M.I."/>
            <person name="Powell A.J."/>
            <person name="Barry K."/>
            <person name="Miller A.N."/>
            <person name="Grigoriev I.V."/>
            <person name="Debuchy R."/>
            <person name="Gladieux P."/>
            <person name="Hiltunen Thoren M."/>
            <person name="Johannesson H."/>
        </authorList>
    </citation>
    <scope>NUCLEOTIDE SEQUENCE [LARGE SCALE GENOMIC DNA]</scope>
    <source>
        <strain evidence="3">CBS 284.82</strain>
    </source>
</reference>
<comment type="caution">
    <text evidence="2">The sequence shown here is derived from an EMBL/GenBank/DDBJ whole genome shotgun (WGS) entry which is preliminary data.</text>
</comment>
<evidence type="ECO:0000313" key="2">
    <source>
        <dbReference type="EMBL" id="KAK4034599.1"/>
    </source>
</evidence>
<dbReference type="InterPro" id="IPR031348">
    <property type="entry name" value="PigL_N"/>
</dbReference>
<evidence type="ECO:0000313" key="3">
    <source>
        <dbReference type="Proteomes" id="UP001303115"/>
    </source>
</evidence>
<proteinExistence type="predicted"/>
<sequence length="278" mass="29606">MDPLSVTASVIAVATAALQSAKALYDVIDGLVDAPHAVSQSKSLLSQTQTTLGTLTRTLETNSASGAVGSVLKEIELGKALESTQSLCRDFATTLTSFTSHSTDLRFSTRDRLIVQFNESKIERLNRDLADCQRTITMVFSSITLIVSNHTSGSIDQLRTQFDTQERALADLGVQLSTRDAGSQANDDDTAADGDASAQLTASLQGVCQKTLSATHARRTGQKFGDMRTDNDSIAMQGIVGLAQPGVDQSFGSLTTTNNSRAFQGQIEASSFDKLFGR</sequence>
<feature type="domain" description="Azaphilone pigments biosynthesis cluster protein L N-terminal" evidence="1">
    <location>
        <begin position="1"/>
        <end position="162"/>
    </location>
</feature>
<protein>
    <recommendedName>
        <fullName evidence="1">Azaphilone pigments biosynthesis cluster protein L N-terminal domain-containing protein</fullName>
    </recommendedName>
</protein>